<dbReference type="EMBL" id="JAUZQC010000023">
    <property type="protein sequence ID" value="KAK5849731.1"/>
    <property type="molecule type" value="Genomic_DNA"/>
</dbReference>
<protein>
    <submittedName>
        <fullName evidence="1">Uncharacterized protein</fullName>
    </submittedName>
</protein>
<accession>A0AAN7ZY53</accession>
<evidence type="ECO:0000313" key="1">
    <source>
        <dbReference type="EMBL" id="KAK5849731.1"/>
    </source>
</evidence>
<reference evidence="1 2" key="2">
    <citation type="journal article" date="2023" name="Mol. Biol. Evol.">
        <title>Genomics of Secondarily Temperate Adaptation in the Only Non-Antarctic Icefish.</title>
        <authorList>
            <person name="Rivera-Colon A.G."/>
            <person name="Rayamajhi N."/>
            <person name="Minhas B.F."/>
            <person name="Madrigal G."/>
            <person name="Bilyk K.T."/>
            <person name="Yoon V."/>
            <person name="Hune M."/>
            <person name="Gregory S."/>
            <person name="Cheng C.H.C."/>
            <person name="Catchen J.M."/>
        </authorList>
    </citation>
    <scope>NUCLEOTIDE SEQUENCE [LARGE SCALE GENOMIC DNA]</scope>
    <source>
        <strain evidence="1">JMC-PN-2008</strain>
    </source>
</reference>
<name>A0AAN7ZY53_ELEMC</name>
<comment type="caution">
    <text evidence="1">The sequence shown here is derived from an EMBL/GenBank/DDBJ whole genome shotgun (WGS) entry which is preliminary data.</text>
</comment>
<evidence type="ECO:0000313" key="2">
    <source>
        <dbReference type="Proteomes" id="UP001346869"/>
    </source>
</evidence>
<gene>
    <name evidence="1" type="ORF">PBY51_014041</name>
</gene>
<dbReference type="Proteomes" id="UP001346869">
    <property type="component" value="Unassembled WGS sequence"/>
</dbReference>
<proteinExistence type="predicted"/>
<sequence length="88" mass="10042">MVVSKTAVAGEGIWRKYFSGVEAIWRWSEQSHQYVVDPEAMLTGRGAVPLSAAMYGHQLFNTGNEGLRKQVSLTGEEFRHDRQMLMRR</sequence>
<reference evidence="1 2" key="1">
    <citation type="journal article" date="2023" name="Genes (Basel)">
        <title>Chromosome-Level Genome Assembly and Circadian Gene Repertoire of the Patagonia Blennie Eleginops maclovinus-The Closest Ancestral Proxy of Antarctic Cryonotothenioids.</title>
        <authorList>
            <person name="Cheng C.C."/>
            <person name="Rivera-Colon A.G."/>
            <person name="Minhas B.F."/>
            <person name="Wilson L."/>
            <person name="Rayamajhi N."/>
            <person name="Vargas-Chacoff L."/>
            <person name="Catchen J.M."/>
        </authorList>
    </citation>
    <scope>NUCLEOTIDE SEQUENCE [LARGE SCALE GENOMIC DNA]</scope>
    <source>
        <strain evidence="1">JMC-PN-2008</strain>
    </source>
</reference>
<keyword evidence="2" id="KW-1185">Reference proteome</keyword>
<organism evidence="1 2">
    <name type="scientific">Eleginops maclovinus</name>
    <name type="common">Patagonian blennie</name>
    <name type="synonym">Eleginus maclovinus</name>
    <dbReference type="NCBI Taxonomy" id="56733"/>
    <lineage>
        <taxon>Eukaryota</taxon>
        <taxon>Metazoa</taxon>
        <taxon>Chordata</taxon>
        <taxon>Craniata</taxon>
        <taxon>Vertebrata</taxon>
        <taxon>Euteleostomi</taxon>
        <taxon>Actinopterygii</taxon>
        <taxon>Neopterygii</taxon>
        <taxon>Teleostei</taxon>
        <taxon>Neoteleostei</taxon>
        <taxon>Acanthomorphata</taxon>
        <taxon>Eupercaria</taxon>
        <taxon>Perciformes</taxon>
        <taxon>Notothenioidei</taxon>
        <taxon>Eleginopidae</taxon>
        <taxon>Eleginops</taxon>
    </lineage>
</organism>
<dbReference type="AlphaFoldDB" id="A0AAN7ZY53"/>